<dbReference type="EMBL" id="BKCJ010439275">
    <property type="protein sequence ID" value="GFA52498.1"/>
    <property type="molecule type" value="Genomic_DNA"/>
</dbReference>
<proteinExistence type="predicted"/>
<comment type="caution">
    <text evidence="1">The sequence shown here is derived from an EMBL/GenBank/DDBJ whole genome shotgun (WGS) entry which is preliminary data.</text>
</comment>
<dbReference type="AlphaFoldDB" id="A0A699JTF1"/>
<organism evidence="1">
    <name type="scientific">Tanacetum cinerariifolium</name>
    <name type="common">Dalmatian daisy</name>
    <name type="synonym">Chrysanthemum cinerariifolium</name>
    <dbReference type="NCBI Taxonomy" id="118510"/>
    <lineage>
        <taxon>Eukaryota</taxon>
        <taxon>Viridiplantae</taxon>
        <taxon>Streptophyta</taxon>
        <taxon>Embryophyta</taxon>
        <taxon>Tracheophyta</taxon>
        <taxon>Spermatophyta</taxon>
        <taxon>Magnoliopsida</taxon>
        <taxon>eudicotyledons</taxon>
        <taxon>Gunneridae</taxon>
        <taxon>Pentapetalae</taxon>
        <taxon>asterids</taxon>
        <taxon>campanulids</taxon>
        <taxon>Asterales</taxon>
        <taxon>Asteraceae</taxon>
        <taxon>Asteroideae</taxon>
        <taxon>Anthemideae</taxon>
        <taxon>Anthemidinae</taxon>
        <taxon>Tanacetum</taxon>
    </lineage>
</organism>
<evidence type="ECO:0000313" key="1">
    <source>
        <dbReference type="EMBL" id="GFA52498.1"/>
    </source>
</evidence>
<sequence length="321" mass="36720">IIGSYRGKEDEVLKISTSVFVANFPDSFGAKDLWNTCKQYGQVLDVDRLVNNLCTVWVGRHKLQANIPRFQKEPLKRHIYLHNIDGVKRGNSGDTYTSNGVKGAANSYAHVVKGSQNSKTDSDSSPVMVLDDSCLNEKDYSLCLMGKVKDFATLENLKVVVANEGFDNIKFKYMGGHWVMMEFQTEVTKLKFQKNSVMQTWFSQIQLASSDFNTDGKVTWVEFEGIPLKMWSKNTLNRVASKWGVLLDVDDQEDGHFHRKQICININVPTNIFESFKLIYRGKVFWARAKEVPGFVEDNDEEEDLEVGSYEEYLMEKMLIM</sequence>
<dbReference type="SUPFAM" id="SSF54928">
    <property type="entry name" value="RNA-binding domain, RBD"/>
    <property type="match status" value="1"/>
</dbReference>
<reference evidence="1" key="1">
    <citation type="journal article" date="2019" name="Sci. Rep.">
        <title>Draft genome of Tanacetum cinerariifolium, the natural source of mosquito coil.</title>
        <authorList>
            <person name="Yamashiro T."/>
            <person name="Shiraishi A."/>
            <person name="Satake H."/>
            <person name="Nakayama K."/>
        </authorList>
    </citation>
    <scope>NUCLEOTIDE SEQUENCE</scope>
</reference>
<feature type="non-terminal residue" evidence="1">
    <location>
        <position position="1"/>
    </location>
</feature>
<gene>
    <name evidence="1" type="ORF">Tci_624470</name>
</gene>
<dbReference type="GO" id="GO:0003676">
    <property type="term" value="F:nucleic acid binding"/>
    <property type="evidence" value="ECO:0007669"/>
    <property type="project" value="InterPro"/>
</dbReference>
<accession>A0A699JTF1</accession>
<name>A0A699JTF1_TANCI</name>
<dbReference type="InterPro" id="IPR018247">
    <property type="entry name" value="EF_Hand_1_Ca_BS"/>
</dbReference>
<dbReference type="PROSITE" id="PS00018">
    <property type="entry name" value="EF_HAND_1"/>
    <property type="match status" value="1"/>
</dbReference>
<dbReference type="InterPro" id="IPR035979">
    <property type="entry name" value="RBD_domain_sf"/>
</dbReference>
<protein>
    <submittedName>
        <fullName evidence="1">Nucleotide-binding alpha-beta plait domain-containing protein</fullName>
    </submittedName>
</protein>